<accession>A0A4U0WE57</accession>
<keyword evidence="4" id="KW-1185">Reference proteome</keyword>
<dbReference type="Proteomes" id="UP000308768">
    <property type="component" value="Unassembled WGS sequence"/>
</dbReference>
<dbReference type="EMBL" id="NAJN01001812">
    <property type="protein sequence ID" value="TKA61070.1"/>
    <property type="molecule type" value="Genomic_DNA"/>
</dbReference>
<evidence type="ECO:0000313" key="3">
    <source>
        <dbReference type="EMBL" id="TKA61070.1"/>
    </source>
</evidence>
<feature type="transmembrane region" description="Helical" evidence="2">
    <location>
        <begin position="181"/>
        <end position="206"/>
    </location>
</feature>
<comment type="caution">
    <text evidence="3">The sequence shown here is derived from an EMBL/GenBank/DDBJ whole genome shotgun (WGS) entry which is preliminary data.</text>
</comment>
<feature type="transmembrane region" description="Helical" evidence="2">
    <location>
        <begin position="61"/>
        <end position="82"/>
    </location>
</feature>
<protein>
    <submittedName>
        <fullName evidence="3">Uncharacterized protein</fullName>
    </submittedName>
</protein>
<organism evidence="3 4">
    <name type="scientific">Cryomyces minteri</name>
    <dbReference type="NCBI Taxonomy" id="331657"/>
    <lineage>
        <taxon>Eukaryota</taxon>
        <taxon>Fungi</taxon>
        <taxon>Dikarya</taxon>
        <taxon>Ascomycota</taxon>
        <taxon>Pezizomycotina</taxon>
        <taxon>Dothideomycetes</taxon>
        <taxon>Dothideomycetes incertae sedis</taxon>
        <taxon>Cryomyces</taxon>
    </lineage>
</organism>
<evidence type="ECO:0000313" key="4">
    <source>
        <dbReference type="Proteomes" id="UP000308768"/>
    </source>
</evidence>
<feature type="transmembrane region" description="Helical" evidence="2">
    <location>
        <begin position="150"/>
        <end position="169"/>
    </location>
</feature>
<proteinExistence type="predicted"/>
<feature type="transmembrane region" description="Helical" evidence="2">
    <location>
        <begin position="15"/>
        <end position="34"/>
    </location>
</feature>
<feature type="region of interest" description="Disordered" evidence="1">
    <location>
        <begin position="213"/>
        <end position="262"/>
    </location>
</feature>
<dbReference type="OrthoDB" id="2126185at2759"/>
<keyword evidence="2" id="KW-0812">Transmembrane</keyword>
<keyword evidence="2" id="KW-0472">Membrane</keyword>
<dbReference type="AlphaFoldDB" id="A0A4U0WE57"/>
<evidence type="ECO:0000256" key="2">
    <source>
        <dbReference type="SAM" id="Phobius"/>
    </source>
</evidence>
<sequence length="313" mass="33248">MAPIDPDLHVSSTRALVYFSSQALGIAALLAVIISTLRRAWRTLPPALNTRQHQAKRRSDVVKLAGLAAVSFVLLACCNVYHHRRSYNEWTAQRLAPSPSKPLPNGLLGRAYLRPTDAAEALDWEIGRWFRETDVVTGFYKVVTETSKSFWWSQQHFAGVVAWSLFVGIEGHRCNLPKSTLLAFVVLAKATGLSVAQNLFFIAILLTPAPLSGKPTRGSKFPSRDDLRAGSISTQSLRTPEVPDADSDSDSDPPYVPSPSTAHAVAQLPHDAAGHAETAAPGAEEAGVAWGLLVVGGLGATGAGVLGGTVAGG</sequence>
<evidence type="ECO:0000256" key="1">
    <source>
        <dbReference type="SAM" id="MobiDB-lite"/>
    </source>
</evidence>
<reference evidence="3 4" key="1">
    <citation type="submission" date="2017-03" db="EMBL/GenBank/DDBJ databases">
        <title>Genomes of endolithic fungi from Antarctica.</title>
        <authorList>
            <person name="Coleine C."/>
            <person name="Masonjones S."/>
            <person name="Stajich J.E."/>
        </authorList>
    </citation>
    <scope>NUCLEOTIDE SEQUENCE [LARGE SCALE GENOMIC DNA]</scope>
    <source>
        <strain evidence="3 4">CCFEE 5187</strain>
    </source>
</reference>
<name>A0A4U0WE57_9PEZI</name>
<keyword evidence="2" id="KW-1133">Transmembrane helix</keyword>
<gene>
    <name evidence="3" type="ORF">B0A49_13113</name>
</gene>